<protein>
    <submittedName>
        <fullName evidence="7">Zinc/iron permease</fullName>
    </submittedName>
</protein>
<dbReference type="OrthoDB" id="262547at2759"/>
<evidence type="ECO:0000313" key="7">
    <source>
        <dbReference type="EMBL" id="KAF2150663.1"/>
    </source>
</evidence>
<evidence type="ECO:0000256" key="4">
    <source>
        <dbReference type="ARBA" id="ARBA00023136"/>
    </source>
</evidence>
<feature type="compositionally biased region" description="Basic and acidic residues" evidence="5">
    <location>
        <begin position="275"/>
        <end position="286"/>
    </location>
</feature>
<dbReference type="PANTHER" id="PTHR11040:SF210">
    <property type="entry name" value="ZINC-REGULATED TRANSPORTER 3"/>
    <property type="match status" value="1"/>
</dbReference>
<evidence type="ECO:0000256" key="6">
    <source>
        <dbReference type="SAM" id="Phobius"/>
    </source>
</evidence>
<feature type="region of interest" description="Disordered" evidence="5">
    <location>
        <begin position="113"/>
        <end position="185"/>
    </location>
</feature>
<keyword evidence="3 6" id="KW-1133">Transmembrane helix</keyword>
<dbReference type="EMBL" id="ML996089">
    <property type="protein sequence ID" value="KAF2150663.1"/>
    <property type="molecule type" value="Genomic_DNA"/>
</dbReference>
<keyword evidence="4 6" id="KW-0472">Membrane</keyword>
<feature type="transmembrane region" description="Helical" evidence="6">
    <location>
        <begin position="452"/>
        <end position="472"/>
    </location>
</feature>
<name>A0A9P4J1H4_9PEZI</name>
<comment type="caution">
    <text evidence="7">The sequence shown here is derived from an EMBL/GenBank/DDBJ whole genome shotgun (WGS) entry which is preliminary data.</text>
</comment>
<dbReference type="InterPro" id="IPR003689">
    <property type="entry name" value="ZIP"/>
</dbReference>
<evidence type="ECO:0000313" key="8">
    <source>
        <dbReference type="Proteomes" id="UP000799439"/>
    </source>
</evidence>
<feature type="transmembrane region" description="Helical" evidence="6">
    <location>
        <begin position="38"/>
        <end position="55"/>
    </location>
</feature>
<keyword evidence="2 6" id="KW-0812">Transmembrane</keyword>
<keyword evidence="8" id="KW-1185">Reference proteome</keyword>
<feature type="region of interest" description="Disordered" evidence="5">
    <location>
        <begin position="257"/>
        <end position="343"/>
    </location>
</feature>
<feature type="transmembrane region" description="Helical" evidence="6">
    <location>
        <begin position="382"/>
        <end position="409"/>
    </location>
</feature>
<dbReference type="PANTHER" id="PTHR11040">
    <property type="entry name" value="ZINC/IRON TRANSPORTER"/>
    <property type="match status" value="1"/>
</dbReference>
<feature type="compositionally biased region" description="Basic residues" evidence="5">
    <location>
        <begin position="133"/>
        <end position="144"/>
    </location>
</feature>
<accession>A0A9P4J1H4</accession>
<dbReference type="AlphaFoldDB" id="A0A9P4J1H4"/>
<organism evidence="7 8">
    <name type="scientific">Myriangium duriaei CBS 260.36</name>
    <dbReference type="NCBI Taxonomy" id="1168546"/>
    <lineage>
        <taxon>Eukaryota</taxon>
        <taxon>Fungi</taxon>
        <taxon>Dikarya</taxon>
        <taxon>Ascomycota</taxon>
        <taxon>Pezizomycotina</taxon>
        <taxon>Dothideomycetes</taxon>
        <taxon>Dothideomycetidae</taxon>
        <taxon>Myriangiales</taxon>
        <taxon>Myriangiaceae</taxon>
        <taxon>Myriangium</taxon>
    </lineage>
</organism>
<comment type="subcellular location">
    <subcellularLocation>
        <location evidence="1">Membrane</location>
        <topology evidence="1">Multi-pass membrane protein</topology>
    </subcellularLocation>
</comment>
<evidence type="ECO:0000256" key="5">
    <source>
        <dbReference type="SAM" id="MobiDB-lite"/>
    </source>
</evidence>
<feature type="compositionally biased region" description="Basic and acidic residues" evidence="5">
    <location>
        <begin position="113"/>
        <end position="128"/>
    </location>
</feature>
<evidence type="ECO:0000256" key="3">
    <source>
        <dbReference type="ARBA" id="ARBA00022989"/>
    </source>
</evidence>
<gene>
    <name evidence="7" type="ORF">K461DRAFT_280662</name>
</gene>
<dbReference type="GO" id="GO:0016020">
    <property type="term" value="C:membrane"/>
    <property type="evidence" value="ECO:0007669"/>
    <property type="project" value="UniProtKB-SubCell"/>
</dbReference>
<feature type="transmembrane region" description="Helical" evidence="6">
    <location>
        <begin position="76"/>
        <end position="95"/>
    </location>
</feature>
<sequence length="504" mass="54573">MTVISGVACVLGASVICADIIVCKFPGMKGFRIQDSDAFLSSSLSLSFGVMLFSATYKMLPSAKTSLQEGGFSPKVAAWVLIICFVGGALVIQVASQILHHYIPSHVVNCEHSHDENHENSKDQDRNRSSSHASKRVRFSRHKSQSLSDRWPTAGPESDDQSSYFTDAPDQSYPPTRETEREDTFKTALTRRPSIPNRVKTTLSKLSFAPGDDCECDSTCHGFTETCGQECFKIVQTRGSLNGNATKAVPSTRRAGLGGLSLGMRHTESTPLLGDIRESRSSDDILHPTTSAISDSHIDDVGPKSTADTSALTPYDHAVMHRHKSSHDSGTEDSEDHSHQHHHHVPNNAFLSIGLQTSLAIALHKLPEGFITYATNHANPRLGFSVFLALFIHNITEGFALALPLYLALQSRWKAMIWAFLLGGCSQPLGAGIAALWFKIAGNTDMAPGERVYGGMFAVTSGIMTSVALSLFGESLDLTHNRNLCMMFAFIGMGIMGISSALTA</sequence>
<dbReference type="Pfam" id="PF02535">
    <property type="entry name" value="Zip"/>
    <property type="match status" value="1"/>
</dbReference>
<feature type="transmembrane region" description="Helical" evidence="6">
    <location>
        <begin position="416"/>
        <end position="440"/>
    </location>
</feature>
<proteinExistence type="predicted"/>
<feature type="transmembrane region" description="Helical" evidence="6">
    <location>
        <begin position="484"/>
        <end position="502"/>
    </location>
</feature>
<reference evidence="7" key="1">
    <citation type="journal article" date="2020" name="Stud. Mycol.">
        <title>101 Dothideomycetes genomes: a test case for predicting lifestyles and emergence of pathogens.</title>
        <authorList>
            <person name="Haridas S."/>
            <person name="Albert R."/>
            <person name="Binder M."/>
            <person name="Bloem J."/>
            <person name="Labutti K."/>
            <person name="Salamov A."/>
            <person name="Andreopoulos B."/>
            <person name="Baker S."/>
            <person name="Barry K."/>
            <person name="Bills G."/>
            <person name="Bluhm B."/>
            <person name="Cannon C."/>
            <person name="Castanera R."/>
            <person name="Culley D."/>
            <person name="Daum C."/>
            <person name="Ezra D."/>
            <person name="Gonzalez J."/>
            <person name="Henrissat B."/>
            <person name="Kuo A."/>
            <person name="Liang C."/>
            <person name="Lipzen A."/>
            <person name="Lutzoni F."/>
            <person name="Magnuson J."/>
            <person name="Mondo S."/>
            <person name="Nolan M."/>
            <person name="Ohm R."/>
            <person name="Pangilinan J."/>
            <person name="Park H.-J."/>
            <person name="Ramirez L."/>
            <person name="Alfaro M."/>
            <person name="Sun H."/>
            <person name="Tritt A."/>
            <person name="Yoshinaga Y."/>
            <person name="Zwiers L.-H."/>
            <person name="Turgeon B."/>
            <person name="Goodwin S."/>
            <person name="Spatafora J."/>
            <person name="Crous P."/>
            <person name="Grigoriev I."/>
        </authorList>
    </citation>
    <scope>NUCLEOTIDE SEQUENCE</scope>
    <source>
        <strain evidence="7">CBS 260.36</strain>
    </source>
</reference>
<evidence type="ECO:0000256" key="1">
    <source>
        <dbReference type="ARBA" id="ARBA00004141"/>
    </source>
</evidence>
<dbReference type="Proteomes" id="UP000799439">
    <property type="component" value="Unassembled WGS sequence"/>
</dbReference>
<evidence type="ECO:0000256" key="2">
    <source>
        <dbReference type="ARBA" id="ARBA00022692"/>
    </source>
</evidence>
<dbReference type="GO" id="GO:0005385">
    <property type="term" value="F:zinc ion transmembrane transporter activity"/>
    <property type="evidence" value="ECO:0007669"/>
    <property type="project" value="TreeGrafter"/>
</dbReference>